<protein>
    <submittedName>
        <fullName evidence="2">Uncharacterized protein</fullName>
    </submittedName>
</protein>
<accession>A0A7J4XDW8</accession>
<dbReference type="Proteomes" id="UP000422221">
    <property type="component" value="Unassembled WGS sequence"/>
</dbReference>
<proteinExistence type="predicted"/>
<comment type="caution">
    <text evidence="2">The sequence shown here is derived from an EMBL/GenBank/DDBJ whole genome shotgun (WGS) entry which is preliminary data.</text>
</comment>
<gene>
    <name evidence="2" type="ORF">F3F73_19845</name>
</gene>
<sequence>MTIYLLICDKIDISGILTALLAGFVGSFFRPVIHKTDEIKNRIEIAEKIKSGDFSKEEAEILLQSDKQLKKWISKYYEVLSKEETITKIEANIPTGDNQNNTATIEKKISTVMLFKREQVLQQR</sequence>
<dbReference type="AlphaFoldDB" id="A0A7J4XDW8"/>
<dbReference type="EMBL" id="VWMK01000024">
    <property type="protein sequence ID" value="KAA3759091.1"/>
    <property type="molecule type" value="Genomic_DNA"/>
</dbReference>
<evidence type="ECO:0000313" key="3">
    <source>
        <dbReference type="Proteomes" id="UP000422221"/>
    </source>
</evidence>
<evidence type="ECO:0000313" key="2">
    <source>
        <dbReference type="EMBL" id="KAA3759091.1"/>
    </source>
</evidence>
<keyword evidence="1" id="KW-0472">Membrane</keyword>
<evidence type="ECO:0000256" key="1">
    <source>
        <dbReference type="SAM" id="Phobius"/>
    </source>
</evidence>
<keyword evidence="1" id="KW-1133">Transmembrane helix</keyword>
<name>A0A7J4XDW8_9BACE</name>
<feature type="transmembrane region" description="Helical" evidence="1">
    <location>
        <begin position="13"/>
        <end position="33"/>
    </location>
</feature>
<reference evidence="2 3" key="1">
    <citation type="journal article" date="2019" name="Nat. Med.">
        <title>A library of human gut bacterial isolates paired with longitudinal multiomics data enables mechanistic microbiome research.</title>
        <authorList>
            <person name="Poyet M."/>
            <person name="Groussin M."/>
            <person name="Gibbons S.M."/>
            <person name="Avila-Pacheco J."/>
            <person name="Jiang X."/>
            <person name="Kearney S.M."/>
            <person name="Perrotta A.R."/>
            <person name="Berdy B."/>
            <person name="Zhao S."/>
            <person name="Lieberman T.D."/>
            <person name="Swanson P.K."/>
            <person name="Smith M."/>
            <person name="Roesemann S."/>
            <person name="Alexander J.E."/>
            <person name="Rich S.A."/>
            <person name="Livny J."/>
            <person name="Vlamakis H."/>
            <person name="Clish C."/>
            <person name="Bullock K."/>
            <person name="Deik A."/>
            <person name="Scott J."/>
            <person name="Pierce K.A."/>
            <person name="Xavier R.J."/>
            <person name="Alm E.J."/>
        </authorList>
    </citation>
    <scope>NUCLEOTIDE SEQUENCE [LARGE SCALE GENOMIC DNA]</scope>
    <source>
        <strain evidence="2 3">BIOML-A10</strain>
    </source>
</reference>
<dbReference type="RefSeq" id="WP_130059751.1">
    <property type="nucleotide sequence ID" value="NZ_JADNPJ010000026.1"/>
</dbReference>
<organism evidence="2 3">
    <name type="scientific">Bacteroides salyersiae</name>
    <dbReference type="NCBI Taxonomy" id="291644"/>
    <lineage>
        <taxon>Bacteria</taxon>
        <taxon>Pseudomonadati</taxon>
        <taxon>Bacteroidota</taxon>
        <taxon>Bacteroidia</taxon>
        <taxon>Bacteroidales</taxon>
        <taxon>Bacteroidaceae</taxon>
        <taxon>Bacteroides</taxon>
    </lineage>
</organism>
<keyword evidence="1" id="KW-0812">Transmembrane</keyword>